<feature type="transmembrane region" description="Helical" evidence="5">
    <location>
        <begin position="361"/>
        <end position="376"/>
    </location>
</feature>
<feature type="transmembrane region" description="Helical" evidence="5">
    <location>
        <begin position="233"/>
        <end position="254"/>
    </location>
</feature>
<feature type="transmembrane region" description="Helical" evidence="5">
    <location>
        <begin position="410"/>
        <end position="428"/>
    </location>
</feature>
<organism evidence="9 10">
    <name type="scientific">Acinetobacter boissieri</name>
    <dbReference type="NCBI Taxonomy" id="1219383"/>
    <lineage>
        <taxon>Bacteria</taxon>
        <taxon>Pseudomonadati</taxon>
        <taxon>Pseudomonadota</taxon>
        <taxon>Gammaproteobacteria</taxon>
        <taxon>Moraxellales</taxon>
        <taxon>Moraxellaceae</taxon>
        <taxon>Acinetobacter</taxon>
    </lineage>
</organism>
<feature type="transmembrane region" description="Helical" evidence="5">
    <location>
        <begin position="83"/>
        <end position="103"/>
    </location>
</feature>
<feature type="domain" description="O-antigen ligase-related" evidence="6">
    <location>
        <begin position="191"/>
        <end position="335"/>
    </location>
</feature>
<gene>
    <name evidence="9" type="ORF">SAMN05421733_107155</name>
</gene>
<dbReference type="InterPro" id="IPR021797">
    <property type="entry name" value="Wzy_C_2"/>
</dbReference>
<dbReference type="InterPro" id="IPR051533">
    <property type="entry name" value="WaaL-like"/>
</dbReference>
<dbReference type="InterPro" id="IPR007016">
    <property type="entry name" value="O-antigen_ligase-rel_domated"/>
</dbReference>
<feature type="domain" description="Protein glycosylation ligase" evidence="8">
    <location>
        <begin position="152"/>
        <end position="177"/>
    </location>
</feature>
<reference evidence="10" key="1">
    <citation type="submission" date="2016-09" db="EMBL/GenBank/DDBJ databases">
        <authorList>
            <person name="Varghese N."/>
            <person name="Submissions S."/>
        </authorList>
    </citation>
    <scope>NUCLEOTIDE SEQUENCE [LARGE SCALE GENOMIC DNA]</scope>
    <source>
        <strain evidence="10">ANC 4422</strain>
    </source>
</reference>
<keyword evidence="3 5" id="KW-1133">Transmembrane helix</keyword>
<keyword evidence="2 5" id="KW-0812">Transmembrane</keyword>
<evidence type="ECO:0000259" key="8">
    <source>
        <dbReference type="Pfam" id="PF15864"/>
    </source>
</evidence>
<dbReference type="PANTHER" id="PTHR37422">
    <property type="entry name" value="TEICHURONIC ACID BIOSYNTHESIS PROTEIN TUAE"/>
    <property type="match status" value="1"/>
</dbReference>
<evidence type="ECO:0000256" key="5">
    <source>
        <dbReference type="SAM" id="Phobius"/>
    </source>
</evidence>
<feature type="transmembrane region" description="Helical" evidence="5">
    <location>
        <begin position="155"/>
        <end position="176"/>
    </location>
</feature>
<feature type="transmembrane region" description="Helical" evidence="5">
    <location>
        <begin position="181"/>
        <end position="199"/>
    </location>
</feature>
<evidence type="ECO:0000256" key="3">
    <source>
        <dbReference type="ARBA" id="ARBA00022989"/>
    </source>
</evidence>
<feature type="transmembrane region" description="Helical" evidence="5">
    <location>
        <begin position="205"/>
        <end position="221"/>
    </location>
</feature>
<dbReference type="Pfam" id="PF15864">
    <property type="entry name" value="PglL_A"/>
    <property type="match status" value="1"/>
</dbReference>
<feature type="transmembrane region" description="Helical" evidence="5">
    <location>
        <begin position="328"/>
        <end position="349"/>
    </location>
</feature>
<dbReference type="Pfam" id="PF11846">
    <property type="entry name" value="Wzy_C_2"/>
    <property type="match status" value="1"/>
</dbReference>
<evidence type="ECO:0000259" key="7">
    <source>
        <dbReference type="Pfam" id="PF11846"/>
    </source>
</evidence>
<dbReference type="AlphaFoldDB" id="A0A1G6I0U0"/>
<feature type="transmembrane region" description="Helical" evidence="5">
    <location>
        <begin position="115"/>
        <end position="135"/>
    </location>
</feature>
<dbReference type="STRING" id="1219383.SAMN05421733_107155"/>
<evidence type="ECO:0000313" key="10">
    <source>
        <dbReference type="Proteomes" id="UP000242501"/>
    </source>
</evidence>
<dbReference type="GO" id="GO:0016020">
    <property type="term" value="C:membrane"/>
    <property type="evidence" value="ECO:0007669"/>
    <property type="project" value="UniProtKB-SubCell"/>
</dbReference>
<dbReference type="Proteomes" id="UP000242501">
    <property type="component" value="Unassembled WGS sequence"/>
</dbReference>
<keyword evidence="9" id="KW-0436">Ligase</keyword>
<dbReference type="Pfam" id="PF04932">
    <property type="entry name" value="Wzy_C"/>
    <property type="match status" value="1"/>
</dbReference>
<dbReference type="OrthoDB" id="4448at2"/>
<sequence length="539" mass="62352">MPRFLFILAAILLGLAWLSPDHYTPWLTFSSEMLTYASVFCLFAAYIERPLQCPKFQLLWLFVVSIPLLQWSLGIELYFSKALLSACYLLGFGMSVVLGYNIAKEYGKARILMPLSILICAVAVVSCGIALLQWLDLEKNLWGIMQLRGNRPYANFAQPNNFATFLLMSVFATWYLFEKRVLHGLIMAVIASLIIFTIALTQSRTPWIACVVLTAYVLYKYKHDDYRLTYKHLAFWLLLYLNSLLWLPILNGWLVQLGLSQAQMVDVVQRANSSHSRFGIWAQMLYAIREQPWWGYGWNQTSIAQLVGADFIVHSERTNSAHNFILELFVWNGVPIGTAMIAYISYWLFKLNQVVRSKENLIASLMVLSVMIHAMLEFPQNYAYFLFPSAFLLGVIQSDVIDQKVFLMKSWFNTSFLVLSILLYGLIWRDYIVAVDELSYAKKRAESGLSKIPNSQIIVLTEYKARCSWYALNRFSQLTPEQLQQFHNAVKVSPTEYDLYKYAQLLAFNNQQQQAEHQLRLIKGLYRVNYRVDQLDKRP</sequence>
<evidence type="ECO:0000313" key="9">
    <source>
        <dbReference type="EMBL" id="SDC00060.1"/>
    </source>
</evidence>
<protein>
    <submittedName>
        <fullName evidence="9">O-antigen ligase</fullName>
    </submittedName>
</protein>
<dbReference type="RefSeq" id="WP_092748765.1">
    <property type="nucleotide sequence ID" value="NZ_FMYL01000007.1"/>
</dbReference>
<dbReference type="GO" id="GO:0016874">
    <property type="term" value="F:ligase activity"/>
    <property type="evidence" value="ECO:0007669"/>
    <property type="project" value="UniProtKB-KW"/>
</dbReference>
<feature type="domain" description="Virulence factor membrane-bound polymerase C-terminal" evidence="7">
    <location>
        <begin position="363"/>
        <end position="530"/>
    </location>
</feature>
<feature type="transmembrane region" description="Helical" evidence="5">
    <location>
        <begin position="58"/>
        <end position="77"/>
    </location>
</feature>
<feature type="transmembrane region" description="Helical" evidence="5">
    <location>
        <begin position="26"/>
        <end position="46"/>
    </location>
</feature>
<keyword evidence="4 5" id="KW-0472">Membrane</keyword>
<evidence type="ECO:0000259" key="6">
    <source>
        <dbReference type="Pfam" id="PF04932"/>
    </source>
</evidence>
<proteinExistence type="predicted"/>
<dbReference type="InterPro" id="IPR031726">
    <property type="entry name" value="PglL_A"/>
</dbReference>
<evidence type="ECO:0000256" key="4">
    <source>
        <dbReference type="ARBA" id="ARBA00023136"/>
    </source>
</evidence>
<accession>A0A1G6I0U0</accession>
<evidence type="ECO:0000256" key="2">
    <source>
        <dbReference type="ARBA" id="ARBA00022692"/>
    </source>
</evidence>
<name>A0A1G6I0U0_9GAMM</name>
<comment type="subcellular location">
    <subcellularLocation>
        <location evidence="1">Membrane</location>
        <topology evidence="1">Multi-pass membrane protein</topology>
    </subcellularLocation>
</comment>
<dbReference type="EMBL" id="FMYL01000007">
    <property type="protein sequence ID" value="SDC00060.1"/>
    <property type="molecule type" value="Genomic_DNA"/>
</dbReference>
<keyword evidence="10" id="KW-1185">Reference proteome</keyword>
<evidence type="ECO:0000256" key="1">
    <source>
        <dbReference type="ARBA" id="ARBA00004141"/>
    </source>
</evidence>
<dbReference type="PANTHER" id="PTHR37422:SF13">
    <property type="entry name" value="LIPOPOLYSACCHARIDE BIOSYNTHESIS PROTEIN PA4999-RELATED"/>
    <property type="match status" value="1"/>
</dbReference>